<dbReference type="Gene3D" id="1.20.120.160">
    <property type="entry name" value="HPT domain"/>
    <property type="match status" value="1"/>
</dbReference>
<protein>
    <submittedName>
        <fullName evidence="1">Uncharacterized protein</fullName>
    </submittedName>
</protein>
<evidence type="ECO:0000313" key="1">
    <source>
        <dbReference type="EMBL" id="KAJ9691463.1"/>
    </source>
</evidence>
<dbReference type="Proteomes" id="UP001168098">
    <property type="component" value="Unassembled WGS sequence"/>
</dbReference>
<proteinExistence type="predicted"/>
<dbReference type="AlphaFoldDB" id="A0AA39DNP8"/>
<gene>
    <name evidence="1" type="ORF">PVL29_013593</name>
</gene>
<dbReference type="SUPFAM" id="SSF47226">
    <property type="entry name" value="Histidine-containing phosphotransfer domain, HPT domain"/>
    <property type="match status" value="1"/>
</dbReference>
<organism evidence="1 2">
    <name type="scientific">Vitis rotundifolia</name>
    <name type="common">Muscadine grape</name>
    <dbReference type="NCBI Taxonomy" id="103349"/>
    <lineage>
        <taxon>Eukaryota</taxon>
        <taxon>Viridiplantae</taxon>
        <taxon>Streptophyta</taxon>
        <taxon>Embryophyta</taxon>
        <taxon>Tracheophyta</taxon>
        <taxon>Spermatophyta</taxon>
        <taxon>Magnoliopsida</taxon>
        <taxon>eudicotyledons</taxon>
        <taxon>Gunneridae</taxon>
        <taxon>Pentapetalae</taxon>
        <taxon>rosids</taxon>
        <taxon>Vitales</taxon>
        <taxon>Vitaceae</taxon>
        <taxon>Viteae</taxon>
        <taxon>Vitis</taxon>
    </lineage>
</organism>
<sequence length="61" mass="7062">MTQRQKRVGVSVAEMGSLYGQFTQPQQLQNESCPDFMVEVVFLFFEDSMKLLNDLSRTLDQ</sequence>
<reference evidence="1 2" key="1">
    <citation type="journal article" date="2023" name="BMC Biotechnol.">
        <title>Vitis rotundifolia cv Carlos genome sequencing.</title>
        <authorList>
            <person name="Huff M."/>
            <person name="Hulse-Kemp A."/>
            <person name="Scheffler B."/>
            <person name="Youngblood R."/>
            <person name="Simpson S."/>
            <person name="Babiker E."/>
            <person name="Staton M."/>
        </authorList>
    </citation>
    <scope>NUCLEOTIDE SEQUENCE [LARGE SCALE GENOMIC DNA]</scope>
    <source>
        <tissue evidence="1">Leaf</tissue>
    </source>
</reference>
<dbReference type="EMBL" id="JARBHA010000010">
    <property type="protein sequence ID" value="KAJ9691463.1"/>
    <property type="molecule type" value="Genomic_DNA"/>
</dbReference>
<keyword evidence="2" id="KW-1185">Reference proteome</keyword>
<comment type="caution">
    <text evidence="1">The sequence shown here is derived from an EMBL/GenBank/DDBJ whole genome shotgun (WGS) entry which is preliminary data.</text>
</comment>
<name>A0AA39DNP8_VITRO</name>
<evidence type="ECO:0000313" key="2">
    <source>
        <dbReference type="Proteomes" id="UP001168098"/>
    </source>
</evidence>
<dbReference type="GO" id="GO:0000160">
    <property type="term" value="P:phosphorelay signal transduction system"/>
    <property type="evidence" value="ECO:0007669"/>
    <property type="project" value="InterPro"/>
</dbReference>
<dbReference type="InterPro" id="IPR036641">
    <property type="entry name" value="HPT_dom_sf"/>
</dbReference>
<accession>A0AA39DNP8</accession>